<dbReference type="EMBL" id="CAUYUJ010017949">
    <property type="protein sequence ID" value="CAK0879392.1"/>
    <property type="molecule type" value="Genomic_DNA"/>
</dbReference>
<dbReference type="InterPro" id="IPR016024">
    <property type="entry name" value="ARM-type_fold"/>
</dbReference>
<dbReference type="InterPro" id="IPR001494">
    <property type="entry name" value="Importin-beta_N"/>
</dbReference>
<evidence type="ECO:0000259" key="1">
    <source>
        <dbReference type="Pfam" id="PF03810"/>
    </source>
</evidence>
<feature type="domain" description="Importin N-terminal" evidence="1">
    <location>
        <begin position="31"/>
        <end position="77"/>
    </location>
</feature>
<protein>
    <recommendedName>
        <fullName evidence="1">Importin N-terminal domain-containing protein</fullName>
    </recommendedName>
</protein>
<gene>
    <name evidence="2" type="ORF">PCOR1329_LOCUS62834</name>
</gene>
<organism evidence="2 3">
    <name type="scientific">Prorocentrum cordatum</name>
    <dbReference type="NCBI Taxonomy" id="2364126"/>
    <lineage>
        <taxon>Eukaryota</taxon>
        <taxon>Sar</taxon>
        <taxon>Alveolata</taxon>
        <taxon>Dinophyceae</taxon>
        <taxon>Prorocentrales</taxon>
        <taxon>Prorocentraceae</taxon>
        <taxon>Prorocentrum</taxon>
    </lineage>
</organism>
<proteinExistence type="predicted"/>
<keyword evidence="3" id="KW-1185">Reference proteome</keyword>
<dbReference type="SUPFAM" id="SSF48371">
    <property type="entry name" value="ARM repeat"/>
    <property type="match status" value="1"/>
</dbReference>
<dbReference type="Pfam" id="PF03810">
    <property type="entry name" value="IBN_N"/>
    <property type="match status" value="1"/>
</dbReference>
<name>A0ABN9W097_9DINO</name>
<sequence length="344" mass="35594">MAAALASPSAEEVDGVLAVLQSADNVARRQAEAQLDAWSQSPGFLAVLMQRAHRAPAPPSRQLAATLLAWRIPKFWPGLCAPDQEAAQASLLECFSACGEPPVLRALGEACNALCQSMAIHRDTLWEDLLRLVAGLLAGESAAHRRAALELLAALVESIGGPDGTAPGLRSSERDQLLSQAQFQESRTLDLLEWIAHSLALHARDADAEVRVAALSAIGTASASWCFGAARADLHHWQCAADAALEAATQALAGPSGDGGGARALAAALRALCSLAPALGSQALSTACAQLAARVLGDSAGGARCAEDCRVQALQLLRALARRRDRSLLADQALVAVVPAVALA</sequence>
<accession>A0ABN9W097</accession>
<evidence type="ECO:0000313" key="2">
    <source>
        <dbReference type="EMBL" id="CAK0879392.1"/>
    </source>
</evidence>
<dbReference type="InterPro" id="IPR011989">
    <property type="entry name" value="ARM-like"/>
</dbReference>
<comment type="caution">
    <text evidence="2">The sequence shown here is derived from an EMBL/GenBank/DDBJ whole genome shotgun (WGS) entry which is preliminary data.</text>
</comment>
<dbReference type="Proteomes" id="UP001189429">
    <property type="component" value="Unassembled WGS sequence"/>
</dbReference>
<dbReference type="Gene3D" id="1.25.10.10">
    <property type="entry name" value="Leucine-rich Repeat Variant"/>
    <property type="match status" value="1"/>
</dbReference>
<evidence type="ECO:0000313" key="3">
    <source>
        <dbReference type="Proteomes" id="UP001189429"/>
    </source>
</evidence>
<reference evidence="2" key="1">
    <citation type="submission" date="2023-10" db="EMBL/GenBank/DDBJ databases">
        <authorList>
            <person name="Chen Y."/>
            <person name="Shah S."/>
            <person name="Dougan E. K."/>
            <person name="Thang M."/>
            <person name="Chan C."/>
        </authorList>
    </citation>
    <scope>NUCLEOTIDE SEQUENCE [LARGE SCALE GENOMIC DNA]</scope>
</reference>